<dbReference type="InterPro" id="IPR003593">
    <property type="entry name" value="AAA+_ATPase"/>
</dbReference>
<evidence type="ECO:0000256" key="2">
    <source>
        <dbReference type="ARBA" id="ARBA00022741"/>
    </source>
</evidence>
<keyword evidence="3" id="KW-0067">ATP-binding</keyword>
<dbReference type="SMART" id="SM00382">
    <property type="entry name" value="AAA"/>
    <property type="match status" value="1"/>
</dbReference>
<keyword evidence="2" id="KW-0547">Nucleotide-binding</keyword>
<feature type="domain" description="AAA+ ATPase" evidence="4">
    <location>
        <begin position="172"/>
        <end position="296"/>
    </location>
</feature>
<dbReference type="Proteomes" id="UP000178184">
    <property type="component" value="Unassembled WGS sequence"/>
</dbReference>
<dbReference type="GO" id="GO:0005524">
    <property type="term" value="F:ATP binding"/>
    <property type="evidence" value="ECO:0007669"/>
    <property type="project" value="UniProtKB-KW"/>
</dbReference>
<accession>A0A1F6WNW1</accession>
<reference evidence="5 6" key="1">
    <citation type="journal article" date="2016" name="Nat. Commun.">
        <title>Thousands of microbial genomes shed light on interconnected biogeochemical processes in an aquifer system.</title>
        <authorList>
            <person name="Anantharaman K."/>
            <person name="Brown C.T."/>
            <person name="Hug L.A."/>
            <person name="Sharon I."/>
            <person name="Castelle C.J."/>
            <person name="Probst A.J."/>
            <person name="Thomas B.C."/>
            <person name="Singh A."/>
            <person name="Wilkins M.J."/>
            <person name="Karaoz U."/>
            <person name="Brodie E.L."/>
            <person name="Williams K.H."/>
            <person name="Hubbard S.S."/>
            <person name="Banfield J.F."/>
        </authorList>
    </citation>
    <scope>NUCLEOTIDE SEQUENCE [LARGE SCALE GENOMIC DNA]</scope>
</reference>
<organism evidence="5 6">
    <name type="scientific">Candidatus Nomurabacteria bacterium RIFCSPLOWO2_01_FULL_33_17</name>
    <dbReference type="NCBI Taxonomy" id="1801764"/>
    <lineage>
        <taxon>Bacteria</taxon>
        <taxon>Candidatus Nomuraibacteriota</taxon>
    </lineage>
</organism>
<dbReference type="PANTHER" id="PTHR30258">
    <property type="entry name" value="TYPE II SECRETION SYSTEM PROTEIN GSPE-RELATED"/>
    <property type="match status" value="1"/>
</dbReference>
<evidence type="ECO:0000256" key="1">
    <source>
        <dbReference type="ARBA" id="ARBA00006611"/>
    </source>
</evidence>
<proteinExistence type="inferred from homology"/>
<evidence type="ECO:0000259" key="4">
    <source>
        <dbReference type="SMART" id="SM00382"/>
    </source>
</evidence>
<dbReference type="STRING" id="1801764.A2903_02235"/>
<dbReference type="AlphaFoldDB" id="A0A1F6WNW1"/>
<protein>
    <recommendedName>
        <fullName evidence="4">AAA+ ATPase domain-containing protein</fullName>
    </recommendedName>
</protein>
<dbReference type="SUPFAM" id="SSF52540">
    <property type="entry name" value="P-loop containing nucleoside triphosphate hydrolases"/>
    <property type="match status" value="1"/>
</dbReference>
<dbReference type="Pfam" id="PF00437">
    <property type="entry name" value="T2SSE"/>
    <property type="match status" value="1"/>
</dbReference>
<comment type="similarity">
    <text evidence="1">Belongs to the GSP E family.</text>
</comment>
<comment type="caution">
    <text evidence="5">The sequence shown here is derived from an EMBL/GenBank/DDBJ whole genome shotgun (WGS) entry which is preliminary data.</text>
</comment>
<dbReference type="InterPro" id="IPR027417">
    <property type="entry name" value="P-loop_NTPase"/>
</dbReference>
<sequence length="438" mass="48269">MGSIEISGDVIIELSNDIKTILDVKTKIETAGKDSIHFTSHVLQTVLAGAIKLDASDIHIEPSEVTVSVRYRLDGVLQEVIILPIKFFHLLASRIKLISGVKITNTQIAQDGRYSIFINGEEISVRVSLIPGAYGESVVMRLLNPKSIRVGMEELGIPNNLFKLIDTEIRKPNGMILLTGPTGSGKTTTLYSFLQRIYSKEVKIITIEDPIEYHLAGITQTQADNESGYTFASGLRSALRQDPEVIMVGEIRDHETAEIAIEAALTGHIVFSTLHTNNAAGVIPRFIDLGVNPKILVSALSLSIAQRLVRKVCQKCVTFRPAEKIEVEEINMILDQALANSKNLESYEVKKSDNYEMAVIHGCEACNFTGYKGRIGIFEAIYNDESIQKIIPNNPSEHEIELVADKQGILNMKEDGIVKVIKKVTTLDEVKSVVSLSD</sequence>
<evidence type="ECO:0000313" key="5">
    <source>
        <dbReference type="EMBL" id="OGI83514.1"/>
    </source>
</evidence>
<dbReference type="InterPro" id="IPR001482">
    <property type="entry name" value="T2SS/T4SS_dom"/>
</dbReference>
<evidence type="ECO:0000313" key="6">
    <source>
        <dbReference type="Proteomes" id="UP000178184"/>
    </source>
</evidence>
<dbReference type="CDD" id="cd01129">
    <property type="entry name" value="PulE-GspE-like"/>
    <property type="match status" value="1"/>
</dbReference>
<gene>
    <name evidence="5" type="ORF">A2903_02235</name>
</gene>
<dbReference type="Gene3D" id="3.30.450.90">
    <property type="match status" value="1"/>
</dbReference>
<dbReference type="GO" id="GO:0005886">
    <property type="term" value="C:plasma membrane"/>
    <property type="evidence" value="ECO:0007669"/>
    <property type="project" value="TreeGrafter"/>
</dbReference>
<dbReference type="EMBL" id="MFUO01000026">
    <property type="protein sequence ID" value="OGI83514.1"/>
    <property type="molecule type" value="Genomic_DNA"/>
</dbReference>
<dbReference type="Gene3D" id="3.40.50.300">
    <property type="entry name" value="P-loop containing nucleotide triphosphate hydrolases"/>
    <property type="match status" value="1"/>
</dbReference>
<dbReference type="PANTHER" id="PTHR30258:SF1">
    <property type="entry name" value="PROTEIN TRANSPORT PROTEIN HOFB HOMOLOG"/>
    <property type="match status" value="1"/>
</dbReference>
<evidence type="ECO:0000256" key="3">
    <source>
        <dbReference type="ARBA" id="ARBA00022840"/>
    </source>
</evidence>
<name>A0A1F6WNW1_9BACT</name>
<dbReference type="GO" id="GO:0016887">
    <property type="term" value="F:ATP hydrolysis activity"/>
    <property type="evidence" value="ECO:0007669"/>
    <property type="project" value="TreeGrafter"/>
</dbReference>